<dbReference type="Pfam" id="PF16344">
    <property type="entry name" value="FecR_C"/>
    <property type="match status" value="1"/>
</dbReference>
<dbReference type="eggNOG" id="COG3712">
    <property type="taxonomic scope" value="Bacteria"/>
</dbReference>
<dbReference type="STRING" id="1150600.ADIARSV_2998"/>
<organism evidence="4 5">
    <name type="scientific">Arcticibacter svalbardensis MN12-7</name>
    <dbReference type="NCBI Taxonomy" id="1150600"/>
    <lineage>
        <taxon>Bacteria</taxon>
        <taxon>Pseudomonadati</taxon>
        <taxon>Bacteroidota</taxon>
        <taxon>Sphingobacteriia</taxon>
        <taxon>Sphingobacteriales</taxon>
        <taxon>Sphingobacteriaceae</taxon>
        <taxon>Arcticibacter</taxon>
    </lineage>
</organism>
<comment type="caution">
    <text evidence="4">The sequence shown here is derived from an EMBL/GenBank/DDBJ whole genome shotgun (WGS) entry which is preliminary data.</text>
</comment>
<dbReference type="InterPro" id="IPR012373">
    <property type="entry name" value="Ferrdict_sens_TM"/>
</dbReference>
<dbReference type="PATRIC" id="fig|1150600.3.peg.2968"/>
<keyword evidence="1" id="KW-1133">Transmembrane helix</keyword>
<dbReference type="GO" id="GO:0016989">
    <property type="term" value="F:sigma factor antagonist activity"/>
    <property type="evidence" value="ECO:0007669"/>
    <property type="project" value="TreeGrafter"/>
</dbReference>
<evidence type="ECO:0000259" key="2">
    <source>
        <dbReference type="Pfam" id="PF04773"/>
    </source>
</evidence>
<keyword evidence="1" id="KW-0472">Membrane</keyword>
<dbReference type="Gene3D" id="3.55.50.30">
    <property type="match status" value="1"/>
</dbReference>
<keyword evidence="1" id="KW-0812">Transmembrane</keyword>
<evidence type="ECO:0000313" key="4">
    <source>
        <dbReference type="EMBL" id="EOR93861.1"/>
    </source>
</evidence>
<dbReference type="AlphaFoldDB" id="R9GQ60"/>
<proteinExistence type="predicted"/>
<dbReference type="RefSeq" id="WP_016196229.1">
    <property type="nucleotide sequence ID" value="NZ_AQPN01000103.1"/>
</dbReference>
<dbReference type="Pfam" id="PF04773">
    <property type="entry name" value="FecR"/>
    <property type="match status" value="1"/>
</dbReference>
<evidence type="ECO:0000256" key="1">
    <source>
        <dbReference type="SAM" id="Phobius"/>
    </source>
</evidence>
<feature type="domain" description="FecR protein" evidence="2">
    <location>
        <begin position="115"/>
        <end position="210"/>
    </location>
</feature>
<dbReference type="PIRSF" id="PIRSF018266">
    <property type="entry name" value="FecR"/>
    <property type="match status" value="1"/>
</dbReference>
<protein>
    <submittedName>
        <fullName evidence="4">Putative anti-sigma factor</fullName>
    </submittedName>
</protein>
<dbReference type="EMBL" id="AQPN01000103">
    <property type="protein sequence ID" value="EOR93861.1"/>
    <property type="molecule type" value="Genomic_DNA"/>
</dbReference>
<reference evidence="4 5" key="1">
    <citation type="journal article" date="2013" name="Genome Announc.">
        <title>Draft Genome Sequence of Arcticibacter svalbardensis Strain MN12-7T, a Member of the Family Sphingobacteriaceae Isolated from an Arctic Soil Sample.</title>
        <authorList>
            <person name="Shivaji S."/>
            <person name="Ara S."/>
            <person name="Prasad S."/>
            <person name="Manasa B.P."/>
            <person name="Begum Z."/>
            <person name="Singh A."/>
            <person name="Kumar Pinnaka A."/>
        </authorList>
    </citation>
    <scope>NUCLEOTIDE SEQUENCE [LARGE SCALE GENOMIC DNA]</scope>
    <source>
        <strain evidence="4 5">MN12-7</strain>
    </source>
</reference>
<feature type="transmembrane region" description="Helical" evidence="1">
    <location>
        <begin position="77"/>
        <end position="99"/>
    </location>
</feature>
<gene>
    <name evidence="4" type="ORF">ADIARSV_2998</name>
</gene>
<dbReference type="OrthoDB" id="1524389at2"/>
<sequence length="338" mass="38656">MKSKKSQLVKRLFEQYQDRSIPQHQKEIIDEWFENHKSEGNEDIFDQPETEELIYQELSLRIMDSIKPTPVHRMWPIPLWIQVACSICAIFLIAGLYFYTKNTSATRIEETMNAVTTKNGEVKQITLDDGTHIWLNSATLIRVPASFKKSKNRIVYLDKGEAFFDVKHDPAHPFSVVSGNLETKDIGTSFSIRAYHPDREYRVGVASGIVDVYSIDGSGKRSPLSRGISQGQVLLYKPISKKVTLTEKNLALMNSWKTDGSIYFDAMNLVQIGEELERHFNIKVIISDPELDTNTYNIKLDNLSLNEMLQQLTAITSFSYKLENTSLTIHPSNKTKMK</sequence>
<evidence type="ECO:0000259" key="3">
    <source>
        <dbReference type="Pfam" id="PF16344"/>
    </source>
</evidence>
<evidence type="ECO:0000313" key="5">
    <source>
        <dbReference type="Proteomes" id="UP000014174"/>
    </source>
</evidence>
<dbReference type="Proteomes" id="UP000014174">
    <property type="component" value="Unassembled WGS sequence"/>
</dbReference>
<dbReference type="InterPro" id="IPR032508">
    <property type="entry name" value="FecR_C"/>
</dbReference>
<dbReference type="Gene3D" id="2.60.120.1440">
    <property type="match status" value="1"/>
</dbReference>
<dbReference type="PANTHER" id="PTHR30273">
    <property type="entry name" value="PERIPLASMIC SIGNAL SENSOR AND SIGMA FACTOR ACTIVATOR FECR-RELATED"/>
    <property type="match status" value="1"/>
</dbReference>
<accession>R9GQ60</accession>
<dbReference type="InterPro" id="IPR006860">
    <property type="entry name" value="FecR"/>
</dbReference>
<name>R9GQ60_9SPHI</name>
<keyword evidence="5" id="KW-1185">Reference proteome</keyword>
<dbReference type="PANTHER" id="PTHR30273:SF2">
    <property type="entry name" value="PROTEIN FECR"/>
    <property type="match status" value="1"/>
</dbReference>
<feature type="domain" description="Protein FecR C-terminal" evidence="3">
    <location>
        <begin position="262"/>
        <end position="329"/>
    </location>
</feature>